<evidence type="ECO:0000313" key="3">
    <source>
        <dbReference type="EMBL" id="SGZ50697.1"/>
    </source>
</evidence>
<feature type="compositionally biased region" description="Polar residues" evidence="2">
    <location>
        <begin position="158"/>
        <end position="168"/>
    </location>
</feature>
<organism evidence="3 4">
    <name type="scientific">Sungouiella intermedia</name>
    <dbReference type="NCBI Taxonomy" id="45354"/>
    <lineage>
        <taxon>Eukaryota</taxon>
        <taxon>Fungi</taxon>
        <taxon>Dikarya</taxon>
        <taxon>Ascomycota</taxon>
        <taxon>Saccharomycotina</taxon>
        <taxon>Pichiomycetes</taxon>
        <taxon>Metschnikowiaceae</taxon>
        <taxon>Sungouiella</taxon>
    </lineage>
</organism>
<name>A0A1L0BH20_9ASCO</name>
<protein>
    <submittedName>
        <fullName evidence="3">CIC11C00000004825</fullName>
    </submittedName>
</protein>
<sequence length="194" mass="23606">MDPIASKYPYWKRILHKFQSRRDIPFRKQFFMGYDLHGNTYWEFTVDGNMQRLRRKLEPYQEMIFKADYFDTIPPQWLQWLRRTRNEAPTLQELINDQIRQQRIKVLAQQADQRWYMEKERLENDQRLKLDAELKKVEAEKKKFEEESKILKELAAKEQNQVQTNQQADPWAEADAKAKSDHSPIESSFIKPRK</sequence>
<dbReference type="InterPro" id="IPR007763">
    <property type="entry name" value="NDUFA12"/>
</dbReference>
<comment type="similarity">
    <text evidence="1">Belongs to the complex I NDUFA12 subunit family.</text>
</comment>
<dbReference type="STRING" id="45354.A0A1L0BH20"/>
<feature type="compositionally biased region" description="Basic and acidic residues" evidence="2">
    <location>
        <begin position="174"/>
        <end position="184"/>
    </location>
</feature>
<reference evidence="3 4" key="1">
    <citation type="submission" date="2016-10" db="EMBL/GenBank/DDBJ databases">
        <authorList>
            <person name="de Groot N.N."/>
        </authorList>
    </citation>
    <scope>NUCLEOTIDE SEQUENCE [LARGE SCALE GENOMIC DNA]</scope>
    <source>
        <strain evidence="3 4">CBS 141442</strain>
    </source>
</reference>
<proteinExistence type="inferred from homology"/>
<accession>A0A1L0BH20</accession>
<dbReference type="PANTHER" id="PTHR32470">
    <property type="entry name" value="ADH DEHYDROGENASE [UBIQUINONE] 1 ALPHA SUBCOMPLEX ASSEMBLY FACTOR 2"/>
    <property type="match status" value="1"/>
</dbReference>
<dbReference type="PANTHER" id="PTHR32470:SF2">
    <property type="entry name" value="NADH DEHYDROGENASE [UBIQUINONE] 1 ALPHA SUBCOMPLEX ASSEMBLY FACTOR 2"/>
    <property type="match status" value="1"/>
</dbReference>
<dbReference type="OrthoDB" id="10255576at2759"/>
<gene>
    <name evidence="3" type="ORF">SAMEA4029010_CIC11G00000004825</name>
</gene>
<dbReference type="InterPro" id="IPR052618">
    <property type="entry name" value="ComplexI_NDUFA12"/>
</dbReference>
<dbReference type="Proteomes" id="UP000182334">
    <property type="component" value="Chromosome II"/>
</dbReference>
<feature type="region of interest" description="Disordered" evidence="2">
    <location>
        <begin position="155"/>
        <end position="194"/>
    </location>
</feature>
<dbReference type="AlphaFoldDB" id="A0A1L0BH20"/>
<evidence type="ECO:0000256" key="2">
    <source>
        <dbReference type="SAM" id="MobiDB-lite"/>
    </source>
</evidence>
<dbReference type="EMBL" id="LT635757">
    <property type="protein sequence ID" value="SGZ50697.1"/>
    <property type="molecule type" value="Genomic_DNA"/>
</dbReference>
<dbReference type="Pfam" id="PF05071">
    <property type="entry name" value="NDUFA12"/>
    <property type="match status" value="1"/>
</dbReference>
<keyword evidence="4" id="KW-1185">Reference proteome</keyword>
<dbReference type="GO" id="GO:0045271">
    <property type="term" value="C:respiratory chain complex I"/>
    <property type="evidence" value="ECO:0007669"/>
    <property type="project" value="InterPro"/>
</dbReference>
<dbReference type="GO" id="GO:0005739">
    <property type="term" value="C:mitochondrion"/>
    <property type="evidence" value="ECO:0007669"/>
    <property type="project" value="TreeGrafter"/>
</dbReference>
<evidence type="ECO:0000313" key="4">
    <source>
        <dbReference type="Proteomes" id="UP000182334"/>
    </source>
</evidence>
<evidence type="ECO:0000256" key="1">
    <source>
        <dbReference type="ARBA" id="ARBA00007355"/>
    </source>
</evidence>
<dbReference type="GO" id="GO:0032981">
    <property type="term" value="P:mitochondrial respiratory chain complex I assembly"/>
    <property type="evidence" value="ECO:0007669"/>
    <property type="project" value="TreeGrafter"/>
</dbReference>